<evidence type="ECO:0000313" key="11">
    <source>
        <dbReference type="EMBL" id="MBL7628181.1"/>
    </source>
</evidence>
<evidence type="ECO:0000256" key="7">
    <source>
        <dbReference type="SAM" id="MobiDB-lite"/>
    </source>
</evidence>
<keyword evidence="12" id="KW-1185">Reference proteome</keyword>
<evidence type="ECO:0000313" key="12">
    <source>
        <dbReference type="Proteomes" id="UP000604475"/>
    </source>
</evidence>
<reference evidence="11" key="1">
    <citation type="submission" date="2020-12" db="EMBL/GenBank/DDBJ databases">
        <title>Genomic characterization of non-nitrogen-fixing Frankia strains.</title>
        <authorList>
            <person name="Carlos-Shanley C."/>
            <person name="Guerra T."/>
            <person name="Hahn D."/>
        </authorList>
    </citation>
    <scope>NUCLEOTIDE SEQUENCE</scope>
    <source>
        <strain evidence="11">CN6</strain>
    </source>
</reference>
<dbReference type="InterPro" id="IPR037069">
    <property type="entry name" value="AcylCoA_DH/ox_N_sf"/>
</dbReference>
<gene>
    <name evidence="11" type="ORF">I7412_13685</name>
</gene>
<dbReference type="RefSeq" id="WP_203005219.1">
    <property type="nucleotide sequence ID" value="NZ_JADWYU010000236.1"/>
</dbReference>
<dbReference type="EMBL" id="JAEACQ010000175">
    <property type="protein sequence ID" value="MBL7628181.1"/>
    <property type="molecule type" value="Genomic_DNA"/>
</dbReference>
<evidence type="ECO:0000259" key="10">
    <source>
        <dbReference type="Pfam" id="PF02771"/>
    </source>
</evidence>
<evidence type="ECO:0000256" key="3">
    <source>
        <dbReference type="ARBA" id="ARBA00022630"/>
    </source>
</evidence>
<dbReference type="GO" id="GO:0050660">
    <property type="term" value="F:flavin adenine dinucleotide binding"/>
    <property type="evidence" value="ECO:0007669"/>
    <property type="project" value="InterPro"/>
</dbReference>
<dbReference type="PANTHER" id="PTHR43884">
    <property type="entry name" value="ACYL-COA DEHYDROGENASE"/>
    <property type="match status" value="1"/>
</dbReference>
<evidence type="ECO:0000256" key="6">
    <source>
        <dbReference type="RuleBase" id="RU362125"/>
    </source>
</evidence>
<evidence type="ECO:0000256" key="4">
    <source>
        <dbReference type="ARBA" id="ARBA00022827"/>
    </source>
</evidence>
<name>A0A937RLN2_9ACTN</name>
<comment type="similarity">
    <text evidence="2 6">Belongs to the acyl-CoA dehydrogenase family.</text>
</comment>
<comment type="cofactor">
    <cofactor evidence="1 6">
        <name>FAD</name>
        <dbReference type="ChEBI" id="CHEBI:57692"/>
    </cofactor>
</comment>
<evidence type="ECO:0000256" key="1">
    <source>
        <dbReference type="ARBA" id="ARBA00001974"/>
    </source>
</evidence>
<dbReference type="InterPro" id="IPR013786">
    <property type="entry name" value="AcylCoA_DH/ox_N"/>
</dbReference>
<feature type="region of interest" description="Disordered" evidence="7">
    <location>
        <begin position="139"/>
        <end position="162"/>
    </location>
</feature>
<sequence>MDFTLAEEEAAVDELARAVLTEASTQERLAALEEADEPYDRELWATLAATGLLGVVVPAELGGAGLADGGLLALGALLEHAGRTAARVPLLPTLAYGALPLARFGAGGTLAGAVSGDTVADGWLRRVAAGEAILTGAFAEPLTDPPAPTTTARPVPAPQEGDDGYRAGGAGWLIDGGKAFVPAGTIADAALVSAIVIESTGRRVGVGVFVVDTDAPGVTVTAQPTLTGVPVARLELSGVRVAPDALLGPADGSVLAWTLERATAASCAMMAGLADAAVRLSATYTTTRHQFGHPLADFQAVRQRVADAFVDSRAIKLTASEALWRLANGLPAEREVAVAKAIAAEAGTRVVRGATHVHGGTGVDRAYPLHRHYLAARQLELTLGSATPQLRALGRLLAAADA</sequence>
<dbReference type="Pfam" id="PF02770">
    <property type="entry name" value="Acyl-CoA_dh_M"/>
    <property type="match status" value="1"/>
</dbReference>
<proteinExistence type="inferred from homology"/>
<dbReference type="SUPFAM" id="SSF56645">
    <property type="entry name" value="Acyl-CoA dehydrogenase NM domain-like"/>
    <property type="match status" value="1"/>
</dbReference>
<evidence type="ECO:0000259" key="8">
    <source>
        <dbReference type="Pfam" id="PF00441"/>
    </source>
</evidence>
<dbReference type="Gene3D" id="1.20.140.10">
    <property type="entry name" value="Butyryl-CoA Dehydrogenase, subunit A, domain 3"/>
    <property type="match status" value="1"/>
</dbReference>
<keyword evidence="3 6" id="KW-0285">Flavoprotein</keyword>
<dbReference type="AlphaFoldDB" id="A0A937RLN2"/>
<dbReference type="InterPro" id="IPR009075">
    <property type="entry name" value="AcylCo_DH/oxidase_C"/>
</dbReference>
<keyword evidence="5 6" id="KW-0560">Oxidoreductase</keyword>
<dbReference type="Gene3D" id="2.40.110.10">
    <property type="entry name" value="Butyryl-CoA Dehydrogenase, subunit A, domain 2"/>
    <property type="match status" value="1"/>
</dbReference>
<dbReference type="GO" id="GO:0003995">
    <property type="term" value="F:acyl-CoA dehydrogenase activity"/>
    <property type="evidence" value="ECO:0007669"/>
    <property type="project" value="TreeGrafter"/>
</dbReference>
<evidence type="ECO:0000259" key="9">
    <source>
        <dbReference type="Pfam" id="PF02770"/>
    </source>
</evidence>
<feature type="domain" description="Acyl-CoA dehydrogenase/oxidase N-terminal" evidence="10">
    <location>
        <begin position="7"/>
        <end position="105"/>
    </location>
</feature>
<dbReference type="InterPro" id="IPR046373">
    <property type="entry name" value="Acyl-CoA_Oxase/DH_mid-dom_sf"/>
</dbReference>
<evidence type="ECO:0000256" key="2">
    <source>
        <dbReference type="ARBA" id="ARBA00009347"/>
    </source>
</evidence>
<dbReference type="Pfam" id="PF00441">
    <property type="entry name" value="Acyl-CoA_dh_1"/>
    <property type="match status" value="1"/>
</dbReference>
<accession>A0A937RLN2</accession>
<feature type="domain" description="Acyl-CoA dehydrogenase/oxidase C-terminal" evidence="8">
    <location>
        <begin position="254"/>
        <end position="395"/>
    </location>
</feature>
<dbReference type="SUPFAM" id="SSF47203">
    <property type="entry name" value="Acyl-CoA dehydrogenase C-terminal domain-like"/>
    <property type="match status" value="1"/>
</dbReference>
<comment type="caution">
    <text evidence="11">The sequence shown here is derived from an EMBL/GenBank/DDBJ whole genome shotgun (WGS) entry which is preliminary data.</text>
</comment>
<dbReference type="CDD" id="cd00567">
    <property type="entry name" value="ACAD"/>
    <property type="match status" value="1"/>
</dbReference>
<dbReference type="Proteomes" id="UP000604475">
    <property type="component" value="Unassembled WGS sequence"/>
</dbReference>
<evidence type="ECO:0000256" key="5">
    <source>
        <dbReference type="ARBA" id="ARBA00023002"/>
    </source>
</evidence>
<protein>
    <submittedName>
        <fullName evidence="11">Acyl-CoA dehydrogenase</fullName>
    </submittedName>
</protein>
<dbReference type="InterPro" id="IPR006091">
    <property type="entry name" value="Acyl-CoA_Oxase/DH_mid-dom"/>
</dbReference>
<dbReference type="InterPro" id="IPR009100">
    <property type="entry name" value="AcylCoA_DH/oxidase_NM_dom_sf"/>
</dbReference>
<dbReference type="InterPro" id="IPR036250">
    <property type="entry name" value="AcylCo_DH-like_C"/>
</dbReference>
<dbReference type="PANTHER" id="PTHR43884:SF20">
    <property type="entry name" value="ACYL-COA DEHYDROGENASE FADE28"/>
    <property type="match status" value="1"/>
</dbReference>
<feature type="domain" description="Acyl-CoA oxidase/dehydrogenase middle" evidence="9">
    <location>
        <begin position="168"/>
        <end position="230"/>
    </location>
</feature>
<dbReference type="Pfam" id="PF02771">
    <property type="entry name" value="Acyl-CoA_dh_N"/>
    <property type="match status" value="1"/>
</dbReference>
<keyword evidence="4 6" id="KW-0274">FAD</keyword>
<organism evidence="11 12">
    <name type="scientific">Frankia nepalensis</name>
    <dbReference type="NCBI Taxonomy" id="1836974"/>
    <lineage>
        <taxon>Bacteria</taxon>
        <taxon>Bacillati</taxon>
        <taxon>Actinomycetota</taxon>
        <taxon>Actinomycetes</taxon>
        <taxon>Frankiales</taxon>
        <taxon>Frankiaceae</taxon>
        <taxon>Frankia</taxon>
    </lineage>
</organism>
<dbReference type="Gene3D" id="1.10.540.10">
    <property type="entry name" value="Acyl-CoA dehydrogenase/oxidase, N-terminal domain"/>
    <property type="match status" value="1"/>
</dbReference>